<dbReference type="NCBIfam" id="TIGR01547">
    <property type="entry name" value="phage_term_2"/>
    <property type="match status" value="1"/>
</dbReference>
<keyword evidence="4" id="KW-1185">Reference proteome</keyword>
<dbReference type="Gene3D" id="3.40.50.300">
    <property type="entry name" value="P-loop containing nucleotide triphosphate hydrolases"/>
    <property type="match status" value="1"/>
</dbReference>
<reference evidence="3 4" key="1">
    <citation type="submission" date="2018-08" db="EMBL/GenBank/DDBJ databases">
        <title>Murine metabolic-syndrome-specific gut microbial biobank.</title>
        <authorList>
            <person name="Liu C."/>
        </authorList>
    </citation>
    <scope>NUCLEOTIDE SEQUENCE [LARGE SCALE GENOMIC DNA]</scope>
    <source>
        <strain evidence="3 4">583</strain>
    </source>
</reference>
<evidence type="ECO:0000313" key="4">
    <source>
        <dbReference type="Proteomes" id="UP000467132"/>
    </source>
</evidence>
<evidence type="ECO:0000259" key="1">
    <source>
        <dbReference type="Pfam" id="PF04466"/>
    </source>
</evidence>
<dbReference type="GO" id="GO:0005524">
    <property type="term" value="F:ATP binding"/>
    <property type="evidence" value="ECO:0007669"/>
    <property type="project" value="InterPro"/>
</dbReference>
<accession>A0A845R0Y8</accession>
<organism evidence="3 4">
    <name type="scientific">Senegalia massiliensis</name>
    <dbReference type="NCBI Taxonomy" id="1720316"/>
    <lineage>
        <taxon>Bacteria</taxon>
        <taxon>Bacillati</taxon>
        <taxon>Bacillota</taxon>
        <taxon>Clostridia</taxon>
        <taxon>Eubacteriales</taxon>
        <taxon>Clostridiaceae</taxon>
        <taxon>Senegalia</taxon>
    </lineage>
</organism>
<dbReference type="InterPro" id="IPR035412">
    <property type="entry name" value="Terminase_L_N"/>
</dbReference>
<dbReference type="HAMAP" id="MF_04145">
    <property type="entry name" value="TERL_SPP1"/>
    <property type="match status" value="1"/>
</dbReference>
<feature type="domain" description="Phage terminase large subunit N-terminal" evidence="1">
    <location>
        <begin position="24"/>
        <end position="228"/>
    </location>
</feature>
<dbReference type="GO" id="GO:0004519">
    <property type="term" value="F:endonuclease activity"/>
    <property type="evidence" value="ECO:0007669"/>
    <property type="project" value="InterPro"/>
</dbReference>
<name>A0A845R0Y8_9CLOT</name>
<dbReference type="AlphaFoldDB" id="A0A845R0Y8"/>
<protein>
    <submittedName>
        <fullName evidence="3">PBSX family phage terminase large subunit</fullName>
    </submittedName>
</protein>
<dbReference type="PANTHER" id="PTHR39184:SF1">
    <property type="entry name" value="PBSX PHAGE TERMINASE LARGE SUBUNIT"/>
    <property type="match status" value="1"/>
</dbReference>
<dbReference type="InterPro" id="IPR035413">
    <property type="entry name" value="Terminase_L_C"/>
</dbReference>
<dbReference type="OrthoDB" id="9768556at2"/>
<proteinExistence type="inferred from homology"/>
<sequence>MKMKRISLQKLIGQGYNKAWNTKKFYKVIKGSRGSKKSVTTQIEIISKMMAHPWMNVIAARRYQNTLRDSMYVGLKSATHRLEVSHLWTFTVSPMEATYLPTGQKILFRGFDDPLKMTSIQLEKGTITHLWVEEAYELESRDKLDTVVEAMRGIIDDPKAYRQVILTFNPWSEHHWLKEEFFDLEDEDIFTMTTTYKINEFLDKDTIRRYEKLYKTNPRRAKIVCDGEWGISEGLVFENVTYEYFDIQEKIKEQLQLLIGLDFGYEHDPTALIVALLDEENEKIYIIDEHYEQGMRTKAIASMLKEKGYQKSTIIADSAEGRLIDEIRYDYNIKGIKKSDKGPGSVNQGIEELKNYQIICHPNCTNTKEEFYSYAYKKDKISDKFLNKPEDKNNHLMDALRYSLQSKKQKVSIRMFKGGI</sequence>
<dbReference type="PANTHER" id="PTHR39184">
    <property type="match status" value="1"/>
</dbReference>
<dbReference type="Pfam" id="PF04466">
    <property type="entry name" value="Terminase_3"/>
    <property type="match status" value="1"/>
</dbReference>
<dbReference type="InterPro" id="IPR006437">
    <property type="entry name" value="Phage_terminase_lsu"/>
</dbReference>
<gene>
    <name evidence="3" type="ORF">D3Z33_15330</name>
</gene>
<dbReference type="InterPro" id="IPR052380">
    <property type="entry name" value="Viral_DNA_packaging_terminase"/>
</dbReference>
<dbReference type="Pfam" id="PF17288">
    <property type="entry name" value="Terminase_3C"/>
    <property type="match status" value="1"/>
</dbReference>
<evidence type="ECO:0000313" key="3">
    <source>
        <dbReference type="EMBL" id="NBI08231.1"/>
    </source>
</evidence>
<dbReference type="EMBL" id="QXXA01000025">
    <property type="protein sequence ID" value="NBI08231.1"/>
    <property type="molecule type" value="Genomic_DNA"/>
</dbReference>
<dbReference type="InterPro" id="IPR044269">
    <property type="entry name" value="Terminase_large_su_SPP1-like"/>
</dbReference>
<dbReference type="InterPro" id="IPR027417">
    <property type="entry name" value="P-loop_NTPase"/>
</dbReference>
<feature type="domain" description="Phage terminase large subunit C-terminal" evidence="2">
    <location>
        <begin position="262"/>
        <end position="405"/>
    </location>
</feature>
<dbReference type="Gene3D" id="3.30.420.280">
    <property type="match status" value="1"/>
</dbReference>
<dbReference type="GO" id="GO:0016887">
    <property type="term" value="F:ATP hydrolysis activity"/>
    <property type="evidence" value="ECO:0007669"/>
    <property type="project" value="InterPro"/>
</dbReference>
<evidence type="ECO:0000259" key="2">
    <source>
        <dbReference type="Pfam" id="PF17288"/>
    </source>
</evidence>
<dbReference type="Proteomes" id="UP000467132">
    <property type="component" value="Unassembled WGS sequence"/>
</dbReference>
<comment type="caution">
    <text evidence="3">The sequence shown here is derived from an EMBL/GenBank/DDBJ whole genome shotgun (WGS) entry which is preliminary data.</text>
</comment>